<sequence>MQNQCGTSNGRGGANPQSRRRAPSFPLPLSPFALQPSRRRRAVTLIELLITMTIMAIISAAILGTAAAAIESSREKKTQSLITKIHTLLMERYASYETRRVELDQRWITNLDGLNPTLRGQALADLRLLGLRELMKYEMPDRWSDAIGAKLGQSPVRPVFLSQLPPLAQTYIRRSQNATDENEGAECLYLTIMMTTADGEARSLFNKQDIGDTDNDGAPEFLDGWGKPITYLRWAPGYFPRSSLVSGDGANDHDPFDPYQRDQPGAIPASYSGSLSGLQNYVIGLRDQYPAFRLMPLVISAGPDGEYDILTSRDKVVNVVGANEISFNPYFIDSSLTPIVSGMPTYGLGMPDISDNTDTTKDNITNHDVQY</sequence>
<dbReference type="EMBL" id="CP036339">
    <property type="protein sequence ID" value="QDT72544.1"/>
    <property type="molecule type" value="Genomic_DNA"/>
</dbReference>
<protein>
    <submittedName>
        <fullName evidence="3">Uncharacterized protein</fullName>
    </submittedName>
</protein>
<keyword evidence="2" id="KW-0812">Transmembrane</keyword>
<keyword evidence="2" id="KW-1133">Transmembrane helix</keyword>
<name>A0A517TVY7_9BACT</name>
<accession>A0A517TVY7</accession>
<dbReference type="Gene3D" id="3.30.700.10">
    <property type="entry name" value="Glycoprotein, Type 4 Pilin"/>
    <property type="match status" value="1"/>
</dbReference>
<dbReference type="Proteomes" id="UP000317909">
    <property type="component" value="Chromosome"/>
</dbReference>
<dbReference type="KEGG" id="llh:I41_17240"/>
<reference evidence="3 4" key="1">
    <citation type="submission" date="2019-02" db="EMBL/GenBank/DDBJ databases">
        <title>Deep-cultivation of Planctomycetes and their phenomic and genomic characterization uncovers novel biology.</title>
        <authorList>
            <person name="Wiegand S."/>
            <person name="Jogler M."/>
            <person name="Boedeker C."/>
            <person name="Pinto D."/>
            <person name="Vollmers J."/>
            <person name="Rivas-Marin E."/>
            <person name="Kohn T."/>
            <person name="Peeters S.H."/>
            <person name="Heuer A."/>
            <person name="Rast P."/>
            <person name="Oberbeckmann S."/>
            <person name="Bunk B."/>
            <person name="Jeske O."/>
            <person name="Meyerdierks A."/>
            <person name="Storesund J.E."/>
            <person name="Kallscheuer N."/>
            <person name="Luecker S."/>
            <person name="Lage O.M."/>
            <person name="Pohl T."/>
            <person name="Merkel B.J."/>
            <person name="Hornburger P."/>
            <person name="Mueller R.-W."/>
            <person name="Bruemmer F."/>
            <person name="Labrenz M."/>
            <person name="Spormann A.M."/>
            <person name="Op den Camp H."/>
            <person name="Overmann J."/>
            <person name="Amann R."/>
            <person name="Jetten M.S.M."/>
            <person name="Mascher T."/>
            <person name="Medema M.H."/>
            <person name="Devos D.P."/>
            <person name="Kaster A.-K."/>
            <person name="Ovreas L."/>
            <person name="Rohde M."/>
            <person name="Galperin M.Y."/>
            <person name="Jogler C."/>
        </authorList>
    </citation>
    <scope>NUCLEOTIDE SEQUENCE [LARGE SCALE GENOMIC DNA]</scope>
    <source>
        <strain evidence="3 4">I41</strain>
    </source>
</reference>
<evidence type="ECO:0000256" key="1">
    <source>
        <dbReference type="SAM" id="MobiDB-lite"/>
    </source>
</evidence>
<dbReference type="AlphaFoldDB" id="A0A517TVY7"/>
<dbReference type="OrthoDB" id="253619at2"/>
<dbReference type="InterPro" id="IPR045584">
    <property type="entry name" value="Pilin-like"/>
</dbReference>
<keyword evidence="4" id="KW-1185">Reference proteome</keyword>
<dbReference type="RefSeq" id="WP_145432104.1">
    <property type="nucleotide sequence ID" value="NZ_CP036339.1"/>
</dbReference>
<dbReference type="InterPro" id="IPR012902">
    <property type="entry name" value="N_methyl_site"/>
</dbReference>
<gene>
    <name evidence="3" type="ORF">I41_17240</name>
</gene>
<evidence type="ECO:0000313" key="4">
    <source>
        <dbReference type="Proteomes" id="UP000317909"/>
    </source>
</evidence>
<organism evidence="3 4">
    <name type="scientific">Lacipirellula limnantheis</name>
    <dbReference type="NCBI Taxonomy" id="2528024"/>
    <lineage>
        <taxon>Bacteria</taxon>
        <taxon>Pseudomonadati</taxon>
        <taxon>Planctomycetota</taxon>
        <taxon>Planctomycetia</taxon>
        <taxon>Pirellulales</taxon>
        <taxon>Lacipirellulaceae</taxon>
        <taxon>Lacipirellula</taxon>
    </lineage>
</organism>
<dbReference type="Pfam" id="PF07963">
    <property type="entry name" value="N_methyl"/>
    <property type="match status" value="1"/>
</dbReference>
<feature type="transmembrane region" description="Helical" evidence="2">
    <location>
        <begin position="48"/>
        <end position="70"/>
    </location>
</feature>
<proteinExistence type="predicted"/>
<keyword evidence="2" id="KW-0472">Membrane</keyword>
<evidence type="ECO:0000256" key="2">
    <source>
        <dbReference type="SAM" id="Phobius"/>
    </source>
</evidence>
<evidence type="ECO:0000313" key="3">
    <source>
        <dbReference type="EMBL" id="QDT72544.1"/>
    </source>
</evidence>
<dbReference type="SUPFAM" id="SSF54523">
    <property type="entry name" value="Pili subunits"/>
    <property type="match status" value="1"/>
</dbReference>
<dbReference type="NCBIfam" id="TIGR02532">
    <property type="entry name" value="IV_pilin_GFxxxE"/>
    <property type="match status" value="1"/>
</dbReference>
<feature type="region of interest" description="Disordered" evidence="1">
    <location>
        <begin position="1"/>
        <end position="29"/>
    </location>
</feature>